<evidence type="ECO:0000256" key="8">
    <source>
        <dbReference type="ARBA" id="ARBA00023235"/>
    </source>
</evidence>
<evidence type="ECO:0000256" key="3">
    <source>
        <dbReference type="ARBA" id="ARBA00012572"/>
    </source>
</evidence>
<gene>
    <name evidence="9" type="primary">trpF</name>
    <name evidence="11" type="ORF">HBA54_05235</name>
</gene>
<evidence type="ECO:0000256" key="1">
    <source>
        <dbReference type="ARBA" id="ARBA00001164"/>
    </source>
</evidence>
<dbReference type="AlphaFoldDB" id="A0A967C3T9"/>
<evidence type="ECO:0000256" key="4">
    <source>
        <dbReference type="ARBA" id="ARBA00022272"/>
    </source>
</evidence>
<keyword evidence="5 9" id="KW-0028">Amino-acid biosynthesis</keyword>
<keyword evidence="6 9" id="KW-0822">Tryptophan biosynthesis</keyword>
<keyword evidence="8 9" id="KW-0413">Isomerase</keyword>
<keyword evidence="7 9" id="KW-0057">Aromatic amino acid biosynthesis</keyword>
<evidence type="ECO:0000256" key="9">
    <source>
        <dbReference type="HAMAP-Rule" id="MF_00135"/>
    </source>
</evidence>
<dbReference type="InterPro" id="IPR013785">
    <property type="entry name" value="Aldolase_TIM"/>
</dbReference>
<dbReference type="GO" id="GO:0000162">
    <property type="term" value="P:L-tryptophan biosynthetic process"/>
    <property type="evidence" value="ECO:0007669"/>
    <property type="project" value="UniProtKB-UniRule"/>
</dbReference>
<dbReference type="Proteomes" id="UP000761264">
    <property type="component" value="Unassembled WGS sequence"/>
</dbReference>
<evidence type="ECO:0000259" key="10">
    <source>
        <dbReference type="Pfam" id="PF00697"/>
    </source>
</evidence>
<dbReference type="EMBL" id="JAAQPH010000003">
    <property type="protein sequence ID" value="NIA67989.1"/>
    <property type="molecule type" value="Genomic_DNA"/>
</dbReference>
<feature type="domain" description="N-(5'phosphoribosyl) anthranilate isomerase (PRAI)" evidence="10">
    <location>
        <begin position="5"/>
        <end position="209"/>
    </location>
</feature>
<dbReference type="Gene3D" id="3.20.20.70">
    <property type="entry name" value="Aldolase class I"/>
    <property type="match status" value="1"/>
</dbReference>
<dbReference type="PANTHER" id="PTHR42894:SF1">
    <property type="entry name" value="N-(5'-PHOSPHORIBOSYL)ANTHRANILATE ISOMERASE"/>
    <property type="match status" value="1"/>
</dbReference>
<dbReference type="EC" id="5.3.1.24" evidence="3 9"/>
<proteinExistence type="inferred from homology"/>
<evidence type="ECO:0000256" key="5">
    <source>
        <dbReference type="ARBA" id="ARBA00022605"/>
    </source>
</evidence>
<organism evidence="11 12">
    <name type="scientific">Pelagibius litoralis</name>
    <dbReference type="NCBI Taxonomy" id="374515"/>
    <lineage>
        <taxon>Bacteria</taxon>
        <taxon>Pseudomonadati</taxon>
        <taxon>Pseudomonadota</taxon>
        <taxon>Alphaproteobacteria</taxon>
        <taxon>Rhodospirillales</taxon>
        <taxon>Rhodovibrionaceae</taxon>
        <taxon>Pelagibius</taxon>
    </lineage>
</organism>
<dbReference type="InterPro" id="IPR011060">
    <property type="entry name" value="RibuloseP-bd_barrel"/>
</dbReference>
<evidence type="ECO:0000256" key="7">
    <source>
        <dbReference type="ARBA" id="ARBA00023141"/>
    </source>
</evidence>
<dbReference type="Pfam" id="PF00697">
    <property type="entry name" value="PRAI"/>
    <property type="match status" value="1"/>
</dbReference>
<accession>A0A967C3T9</accession>
<evidence type="ECO:0000313" key="11">
    <source>
        <dbReference type="EMBL" id="NIA67989.1"/>
    </source>
</evidence>
<dbReference type="InterPro" id="IPR044643">
    <property type="entry name" value="TrpF_fam"/>
</dbReference>
<dbReference type="CDD" id="cd00405">
    <property type="entry name" value="PRAI"/>
    <property type="match status" value="1"/>
</dbReference>
<comment type="pathway">
    <text evidence="2 9">Amino-acid biosynthesis; L-tryptophan biosynthesis; L-tryptophan from chorismate: step 3/5.</text>
</comment>
<dbReference type="PANTHER" id="PTHR42894">
    <property type="entry name" value="N-(5'-PHOSPHORIBOSYL)ANTHRANILATE ISOMERASE"/>
    <property type="match status" value="1"/>
</dbReference>
<evidence type="ECO:0000256" key="2">
    <source>
        <dbReference type="ARBA" id="ARBA00004664"/>
    </source>
</evidence>
<evidence type="ECO:0000256" key="6">
    <source>
        <dbReference type="ARBA" id="ARBA00022822"/>
    </source>
</evidence>
<dbReference type="GO" id="GO:0004640">
    <property type="term" value="F:phosphoribosylanthranilate isomerase activity"/>
    <property type="evidence" value="ECO:0007669"/>
    <property type="project" value="UniProtKB-UniRule"/>
</dbReference>
<comment type="caution">
    <text evidence="11">The sequence shown here is derived from an EMBL/GenBank/DDBJ whole genome shotgun (WGS) entry which is preliminary data.</text>
</comment>
<dbReference type="NCBIfam" id="NF002295">
    <property type="entry name" value="PRK01222.1-1"/>
    <property type="match status" value="1"/>
</dbReference>
<dbReference type="HAMAP" id="MF_00135">
    <property type="entry name" value="PRAI"/>
    <property type="match status" value="1"/>
</dbReference>
<dbReference type="InterPro" id="IPR001240">
    <property type="entry name" value="PRAI_dom"/>
</dbReference>
<evidence type="ECO:0000313" key="12">
    <source>
        <dbReference type="Proteomes" id="UP000761264"/>
    </source>
</evidence>
<dbReference type="RefSeq" id="WP_167222097.1">
    <property type="nucleotide sequence ID" value="NZ_JAAQPH010000003.1"/>
</dbReference>
<sequence length="215" mass="22254">MSVDVKICGISTPAAMSAAVTGGAAFVGLVFYPPSPRSVTPEQAAPLAALVPEGIVKTGLLVDADDATIAAILKEVPLDLLQLHGSETPERAAAIKARFGVRVMKVLKLHQESDLAAVEPYLGVVDRLLFDAKPPAEMKNTLPGGNALSFDWSILAGKTWPLPWMLAGGLTADNLAEAVAVTGAPALDISSGVEDAPGRKNPEKIRAFLAAAKAL</sequence>
<keyword evidence="12" id="KW-1185">Reference proteome</keyword>
<comment type="similarity">
    <text evidence="9">Belongs to the TrpF family.</text>
</comment>
<name>A0A967C3T9_9PROT</name>
<reference evidence="11" key="1">
    <citation type="submission" date="2020-03" db="EMBL/GenBank/DDBJ databases">
        <title>Genome of Pelagibius litoralis DSM 21314T.</title>
        <authorList>
            <person name="Wang G."/>
        </authorList>
    </citation>
    <scope>NUCLEOTIDE SEQUENCE</scope>
    <source>
        <strain evidence="11">DSM 21314</strain>
    </source>
</reference>
<dbReference type="SUPFAM" id="SSF51366">
    <property type="entry name" value="Ribulose-phoshate binding barrel"/>
    <property type="match status" value="1"/>
</dbReference>
<protein>
    <recommendedName>
        <fullName evidence="4 9">N-(5'-phosphoribosyl)anthranilate isomerase</fullName>
        <shortName evidence="9">PRAI</shortName>
        <ecNumber evidence="3 9">5.3.1.24</ecNumber>
    </recommendedName>
</protein>
<comment type="catalytic activity">
    <reaction evidence="1 9">
        <text>N-(5-phospho-beta-D-ribosyl)anthranilate = 1-(2-carboxyphenylamino)-1-deoxy-D-ribulose 5-phosphate</text>
        <dbReference type="Rhea" id="RHEA:21540"/>
        <dbReference type="ChEBI" id="CHEBI:18277"/>
        <dbReference type="ChEBI" id="CHEBI:58613"/>
        <dbReference type="EC" id="5.3.1.24"/>
    </reaction>
</comment>